<sequence>MRCYMLLLLLYTYDFYGLIDVRIFRKWHQDVNRSRCPRLKKNCKKSLLPRLLSMLHRREDPAGVAPTAMATRIPLMGAPSSSFWIVSPQTSTARVVLLPSFVGQRRLIPPSV</sequence>
<reference evidence="1 3" key="1">
    <citation type="journal article" date="2017" name="Nature">
        <title>The sunflower genome provides insights into oil metabolism, flowering and Asterid evolution.</title>
        <authorList>
            <person name="Badouin H."/>
            <person name="Gouzy J."/>
            <person name="Grassa C.J."/>
            <person name="Murat F."/>
            <person name="Staton S.E."/>
            <person name="Cottret L."/>
            <person name="Lelandais-Briere C."/>
            <person name="Owens G.L."/>
            <person name="Carrere S."/>
            <person name="Mayjonade B."/>
            <person name="Legrand L."/>
            <person name="Gill N."/>
            <person name="Kane N.C."/>
            <person name="Bowers J.E."/>
            <person name="Hubner S."/>
            <person name="Bellec A."/>
            <person name="Berard A."/>
            <person name="Berges H."/>
            <person name="Blanchet N."/>
            <person name="Boniface M.C."/>
            <person name="Brunel D."/>
            <person name="Catrice O."/>
            <person name="Chaidir N."/>
            <person name="Claudel C."/>
            <person name="Donnadieu C."/>
            <person name="Faraut T."/>
            <person name="Fievet G."/>
            <person name="Helmstetter N."/>
            <person name="King M."/>
            <person name="Knapp S.J."/>
            <person name="Lai Z."/>
            <person name="Le Paslier M.C."/>
            <person name="Lippi Y."/>
            <person name="Lorenzon L."/>
            <person name="Mandel J.R."/>
            <person name="Marage G."/>
            <person name="Marchand G."/>
            <person name="Marquand E."/>
            <person name="Bret-Mestries E."/>
            <person name="Morien E."/>
            <person name="Nambeesan S."/>
            <person name="Nguyen T."/>
            <person name="Pegot-Espagnet P."/>
            <person name="Pouilly N."/>
            <person name="Raftis F."/>
            <person name="Sallet E."/>
            <person name="Schiex T."/>
            <person name="Thomas J."/>
            <person name="Vandecasteele C."/>
            <person name="Vares D."/>
            <person name="Vear F."/>
            <person name="Vautrin S."/>
            <person name="Crespi M."/>
            <person name="Mangin B."/>
            <person name="Burke J.M."/>
            <person name="Salse J."/>
            <person name="Munos S."/>
            <person name="Vincourt P."/>
            <person name="Rieseberg L.H."/>
            <person name="Langlade N.B."/>
        </authorList>
    </citation>
    <scope>NUCLEOTIDE SEQUENCE [LARGE SCALE GENOMIC DNA]</scope>
    <source>
        <strain evidence="3">cv. SF193</strain>
        <tissue evidence="1">Leaves</tissue>
    </source>
</reference>
<gene>
    <name evidence="2" type="ORF">HannXRQ_Chr09g0255601</name>
    <name evidence="1" type="ORF">HanXRQr2_Chr12g0533241</name>
</gene>
<dbReference type="InParanoid" id="A0A251TYE8"/>
<reference evidence="1" key="3">
    <citation type="submission" date="2020-06" db="EMBL/GenBank/DDBJ databases">
        <title>Helianthus annuus Genome sequencing and assembly Release 2.</title>
        <authorList>
            <person name="Gouzy J."/>
            <person name="Langlade N."/>
            <person name="Munos S."/>
        </authorList>
    </citation>
    <scope>NUCLEOTIDE SEQUENCE</scope>
    <source>
        <tissue evidence="1">Leaves</tissue>
    </source>
</reference>
<protein>
    <submittedName>
        <fullName evidence="2">Uncharacterized protein</fullName>
    </submittedName>
</protein>
<accession>A0A251TYE8</accession>
<dbReference type="Gramene" id="mRNA:HanXRQr2_Chr12g0533241">
    <property type="protein sequence ID" value="mRNA:HanXRQr2_Chr12g0533241"/>
    <property type="gene ID" value="HanXRQr2_Chr12g0533241"/>
</dbReference>
<organism evidence="2 3">
    <name type="scientific">Helianthus annuus</name>
    <name type="common">Common sunflower</name>
    <dbReference type="NCBI Taxonomy" id="4232"/>
    <lineage>
        <taxon>Eukaryota</taxon>
        <taxon>Viridiplantae</taxon>
        <taxon>Streptophyta</taxon>
        <taxon>Embryophyta</taxon>
        <taxon>Tracheophyta</taxon>
        <taxon>Spermatophyta</taxon>
        <taxon>Magnoliopsida</taxon>
        <taxon>eudicotyledons</taxon>
        <taxon>Gunneridae</taxon>
        <taxon>Pentapetalae</taxon>
        <taxon>asterids</taxon>
        <taxon>campanulids</taxon>
        <taxon>Asterales</taxon>
        <taxon>Asteraceae</taxon>
        <taxon>Asteroideae</taxon>
        <taxon>Heliantheae alliance</taxon>
        <taxon>Heliantheae</taxon>
        <taxon>Helianthus</taxon>
    </lineage>
</organism>
<name>A0A251TYE8_HELAN</name>
<evidence type="ECO:0000313" key="1">
    <source>
        <dbReference type="EMBL" id="KAF5777233.1"/>
    </source>
</evidence>
<keyword evidence="3" id="KW-1185">Reference proteome</keyword>
<evidence type="ECO:0000313" key="2">
    <source>
        <dbReference type="EMBL" id="OTG15001.1"/>
    </source>
</evidence>
<dbReference type="AlphaFoldDB" id="A0A251TYE8"/>
<dbReference type="EMBL" id="MNCJ02000327">
    <property type="protein sequence ID" value="KAF5777233.1"/>
    <property type="molecule type" value="Genomic_DNA"/>
</dbReference>
<dbReference type="Proteomes" id="UP000215914">
    <property type="component" value="Chromosome 9"/>
</dbReference>
<dbReference type="EMBL" id="CM007898">
    <property type="protein sequence ID" value="OTG15001.1"/>
    <property type="molecule type" value="Genomic_DNA"/>
</dbReference>
<proteinExistence type="predicted"/>
<evidence type="ECO:0000313" key="3">
    <source>
        <dbReference type="Proteomes" id="UP000215914"/>
    </source>
</evidence>
<reference evidence="2" key="2">
    <citation type="submission" date="2017-02" db="EMBL/GenBank/DDBJ databases">
        <title>Sunflower complete genome.</title>
        <authorList>
            <person name="Langlade N."/>
            <person name="Munos S."/>
        </authorList>
    </citation>
    <scope>NUCLEOTIDE SEQUENCE [LARGE SCALE GENOMIC DNA]</scope>
    <source>
        <tissue evidence="2">Leaves</tissue>
    </source>
</reference>